<sequence>MNPNSAVLADPGRISHWFKQLYPPERALVPRPALTESRAADVCIVGAGYTGLWTAYALRRADPSLDVVLLDAEIAGYGASGRNGGAVIAQFNGSREYWTKRGGRAGTQAMERAVRESVVEVGAAVEREGIDCSYARNGVVMVARTPLETERFRASIDEDREWGWTEEDSRLLTAAEVQERIKVDGALGARYNAHCASIHPGALVRGLADTVERLGATIYEGTRVTAIEPGLARTAAGHTVRARTVVRATEAYTESLETHRRIMVPVHTSMLVTEVLPDHIWAQIGWAGREALLAEHPFLHLQHTADHRITIGGDDNRVPYRYASAPNADEGAPPRVLSMYRRELVRLFPALRDVRIDHSWQGVFAAPRNWAPGVGYDAGTGLAWAGGYVGEGVATSNLAGRALADLILGRDTELTRLPFVGPPARRWEPEPLRAIGSGAIAVMRQIGDRAELRTGKPSKVVELGNRVAGYTGHVG</sequence>
<keyword evidence="3" id="KW-1185">Reference proteome</keyword>
<accession>A0A9E6XZD4</accession>
<dbReference type="EC" id="1.4.3.-" evidence="2"/>
<keyword evidence="2" id="KW-0560">Oxidoreductase</keyword>
<proteinExistence type="predicted"/>
<dbReference type="PANTHER" id="PTHR13847">
    <property type="entry name" value="SARCOSINE DEHYDROGENASE-RELATED"/>
    <property type="match status" value="1"/>
</dbReference>
<dbReference type="Pfam" id="PF01266">
    <property type="entry name" value="DAO"/>
    <property type="match status" value="1"/>
</dbReference>
<organism evidence="2 3">
    <name type="scientific">Capillimicrobium parvum</name>
    <dbReference type="NCBI Taxonomy" id="2884022"/>
    <lineage>
        <taxon>Bacteria</taxon>
        <taxon>Bacillati</taxon>
        <taxon>Actinomycetota</taxon>
        <taxon>Thermoleophilia</taxon>
        <taxon>Solirubrobacterales</taxon>
        <taxon>Capillimicrobiaceae</taxon>
        <taxon>Capillimicrobium</taxon>
    </lineage>
</organism>
<feature type="domain" description="FAD dependent oxidoreductase" evidence="1">
    <location>
        <begin position="41"/>
        <end position="406"/>
    </location>
</feature>
<dbReference type="AlphaFoldDB" id="A0A9E6XZD4"/>
<dbReference type="RefSeq" id="WP_259311326.1">
    <property type="nucleotide sequence ID" value="NZ_CP087164.1"/>
</dbReference>
<dbReference type="KEGG" id="sbae:DSM104329_03684"/>
<dbReference type="Proteomes" id="UP001162834">
    <property type="component" value="Chromosome"/>
</dbReference>
<name>A0A9E6XZD4_9ACTN</name>
<dbReference type="GO" id="GO:0005737">
    <property type="term" value="C:cytoplasm"/>
    <property type="evidence" value="ECO:0007669"/>
    <property type="project" value="TreeGrafter"/>
</dbReference>
<dbReference type="PANTHER" id="PTHR13847:SF285">
    <property type="entry name" value="FAD DEPENDENT OXIDOREDUCTASE DOMAIN-CONTAINING PROTEIN"/>
    <property type="match status" value="1"/>
</dbReference>
<protein>
    <submittedName>
        <fullName evidence="2">Gamma-glutamylputrescine oxidoreductase</fullName>
        <ecNumber evidence="2">1.4.3.-</ecNumber>
    </submittedName>
</protein>
<dbReference type="Gene3D" id="3.30.9.10">
    <property type="entry name" value="D-Amino Acid Oxidase, subunit A, domain 2"/>
    <property type="match status" value="1"/>
</dbReference>
<reference evidence="2" key="1">
    <citation type="journal article" date="2022" name="Int. J. Syst. Evol. Microbiol.">
        <title>Pseudomonas aegrilactucae sp. nov. and Pseudomonas morbosilactucae sp. nov., pathogens causing bacterial rot of lettuce in Japan.</title>
        <authorList>
            <person name="Sawada H."/>
            <person name="Fujikawa T."/>
            <person name="Satou M."/>
        </authorList>
    </citation>
    <scope>NUCLEOTIDE SEQUENCE</scope>
    <source>
        <strain evidence="2">0166_1</strain>
    </source>
</reference>
<dbReference type="SUPFAM" id="SSF51905">
    <property type="entry name" value="FAD/NAD(P)-binding domain"/>
    <property type="match status" value="1"/>
</dbReference>
<dbReference type="InterPro" id="IPR036188">
    <property type="entry name" value="FAD/NAD-bd_sf"/>
</dbReference>
<dbReference type="InterPro" id="IPR006076">
    <property type="entry name" value="FAD-dep_OxRdtase"/>
</dbReference>
<evidence type="ECO:0000259" key="1">
    <source>
        <dbReference type="Pfam" id="PF01266"/>
    </source>
</evidence>
<gene>
    <name evidence="2" type="primary">puuB_4</name>
    <name evidence="2" type="ORF">DSM104329_03684</name>
</gene>
<evidence type="ECO:0000313" key="3">
    <source>
        <dbReference type="Proteomes" id="UP001162834"/>
    </source>
</evidence>
<evidence type="ECO:0000313" key="2">
    <source>
        <dbReference type="EMBL" id="UGS37269.1"/>
    </source>
</evidence>
<dbReference type="GO" id="GO:0016491">
    <property type="term" value="F:oxidoreductase activity"/>
    <property type="evidence" value="ECO:0007669"/>
    <property type="project" value="UniProtKB-KW"/>
</dbReference>
<dbReference type="Gene3D" id="3.50.50.60">
    <property type="entry name" value="FAD/NAD(P)-binding domain"/>
    <property type="match status" value="1"/>
</dbReference>
<dbReference type="EMBL" id="CP087164">
    <property type="protein sequence ID" value="UGS37269.1"/>
    <property type="molecule type" value="Genomic_DNA"/>
</dbReference>